<accession>A0ABU5ZE33</accession>
<sequence>MDNNFVLDLSDLSGEMRLLLDIMSAEGKDIGRSPGRKTDFRGIDWDLFLQLVIHHRVYPCIYTTLKNMEERQVPGRVLEALHHLYKRNAYEMLYLSGEMEQVSRLAANEQIRALFLKGPVLADYLYGDLSLRSSMDLDLLIQSCDLYKMERLLVQLGYEKDDYIQSVLSDWKWRHHHITFLHPKKGIKLEIHWRLNPGPGKEPSFHQFWERKALSPLTNHPVYMLGREDLFLFLITHGARHGWSRLRWLEDIRRLVKQPLDWKRLHLLLKSYQYVHVGGQALILASELLNTRVTAEMKGLLKPRSRQLAQDAVFYIKEMVNLHTPPLPEHVARHHQRHLFSLMSGQQKLLFISSFLYPYHEDAETLPLPKKLHFLYFPLRPVLWAWRKTKKRAFS</sequence>
<keyword evidence="2" id="KW-1185">Reference proteome</keyword>
<name>A0ABU5ZE33_9BACL</name>
<dbReference type="Proteomes" id="UP001310386">
    <property type="component" value="Unassembled WGS sequence"/>
</dbReference>
<proteinExistence type="predicted"/>
<dbReference type="RefSeq" id="WP_371752885.1">
    <property type="nucleotide sequence ID" value="NZ_JAYJLD010000004.1"/>
</dbReference>
<dbReference type="EMBL" id="JAYJLD010000004">
    <property type="protein sequence ID" value="MEB3100767.1"/>
    <property type="molecule type" value="Genomic_DNA"/>
</dbReference>
<protein>
    <submittedName>
        <fullName evidence="1">Nucleotidyltransferase family protein</fullName>
    </submittedName>
</protein>
<dbReference type="InterPro" id="IPR039498">
    <property type="entry name" value="NTP_transf_5"/>
</dbReference>
<dbReference type="Pfam" id="PF14907">
    <property type="entry name" value="NTP_transf_5"/>
    <property type="match status" value="1"/>
</dbReference>
<reference evidence="1" key="1">
    <citation type="submission" date="2023-12" db="EMBL/GenBank/DDBJ databases">
        <title>Fervidustalea candida gen. nov., sp. nov., a novel member of the family Paenibacillaceae isolated from a geothermal area.</title>
        <authorList>
            <person name="Li W.-J."/>
            <person name="Jiao J.-Y."/>
            <person name="Chen Y."/>
        </authorList>
    </citation>
    <scope>NUCLEOTIDE SEQUENCE</scope>
    <source>
        <strain evidence="1">SYSU GA230002</strain>
    </source>
</reference>
<comment type="caution">
    <text evidence="1">The sequence shown here is derived from an EMBL/GenBank/DDBJ whole genome shotgun (WGS) entry which is preliminary data.</text>
</comment>
<gene>
    <name evidence="1" type="ORF">VF724_03735</name>
</gene>
<evidence type="ECO:0000313" key="2">
    <source>
        <dbReference type="Proteomes" id="UP001310386"/>
    </source>
</evidence>
<organism evidence="1 2">
    <name type="scientific">Ferviditalea candida</name>
    <dbReference type="NCBI Taxonomy" id="3108399"/>
    <lineage>
        <taxon>Bacteria</taxon>
        <taxon>Bacillati</taxon>
        <taxon>Bacillota</taxon>
        <taxon>Bacilli</taxon>
        <taxon>Bacillales</taxon>
        <taxon>Paenibacillaceae</taxon>
        <taxon>Ferviditalea</taxon>
    </lineage>
</organism>
<evidence type="ECO:0000313" key="1">
    <source>
        <dbReference type="EMBL" id="MEB3100767.1"/>
    </source>
</evidence>